<keyword evidence="1" id="KW-0472">Membrane</keyword>
<accession>A0ABS3L346</accession>
<feature type="transmembrane region" description="Helical" evidence="1">
    <location>
        <begin position="51"/>
        <end position="72"/>
    </location>
</feature>
<name>A0ABS3L346_9STAP</name>
<sequence length="101" mass="11156">MSGWRRCPRCGSGAVRIENSGCGIGCFTYLLGALYIFTALMIITAILSGNIINSTFSTLFSILILVGIIMLTKNLRENLVMKPKLIYIVNHVNFISKINVK</sequence>
<comment type="caution">
    <text evidence="2">The sequence shown here is derived from an EMBL/GenBank/DDBJ whole genome shotgun (WGS) entry which is preliminary data.</text>
</comment>
<evidence type="ECO:0000256" key="1">
    <source>
        <dbReference type="SAM" id="Phobius"/>
    </source>
</evidence>
<protein>
    <recommendedName>
        <fullName evidence="4">DUF983 domain-containing protein</fullName>
    </recommendedName>
</protein>
<keyword evidence="3" id="KW-1185">Reference proteome</keyword>
<reference evidence="2 3" key="1">
    <citation type="submission" date="2021-03" db="EMBL/GenBank/DDBJ databases">
        <title>Staphylococci and Mammaliicocci in bats.</title>
        <authorList>
            <person name="Fountain K."/>
        </authorList>
    </citation>
    <scope>NUCLEOTIDE SEQUENCE [LARGE SCALE GENOMIC DNA]</scope>
    <source>
        <strain evidence="2 3">18_1_E_SW</strain>
    </source>
</reference>
<evidence type="ECO:0008006" key="4">
    <source>
        <dbReference type="Google" id="ProtNLM"/>
    </source>
</evidence>
<dbReference type="RefSeq" id="WP_207573025.1">
    <property type="nucleotide sequence ID" value="NZ_JAFNLQ010000083.1"/>
</dbReference>
<organism evidence="2 3">
    <name type="scientific">Staphylococcus nepalensis</name>
    <dbReference type="NCBI Taxonomy" id="214473"/>
    <lineage>
        <taxon>Bacteria</taxon>
        <taxon>Bacillati</taxon>
        <taxon>Bacillota</taxon>
        <taxon>Bacilli</taxon>
        <taxon>Bacillales</taxon>
        <taxon>Staphylococcaceae</taxon>
        <taxon>Staphylococcus</taxon>
    </lineage>
</organism>
<dbReference type="EMBL" id="JAFNLT010000011">
    <property type="protein sequence ID" value="MBO1227976.1"/>
    <property type="molecule type" value="Genomic_DNA"/>
</dbReference>
<keyword evidence="1" id="KW-1133">Transmembrane helix</keyword>
<keyword evidence="1" id="KW-0812">Transmembrane</keyword>
<evidence type="ECO:0000313" key="3">
    <source>
        <dbReference type="Proteomes" id="UP000664081"/>
    </source>
</evidence>
<proteinExistence type="predicted"/>
<evidence type="ECO:0000313" key="2">
    <source>
        <dbReference type="EMBL" id="MBO1227976.1"/>
    </source>
</evidence>
<gene>
    <name evidence="2" type="ORF">J3T88_11775</name>
</gene>
<feature type="transmembrane region" description="Helical" evidence="1">
    <location>
        <begin position="21"/>
        <end position="45"/>
    </location>
</feature>
<dbReference type="Proteomes" id="UP000664081">
    <property type="component" value="Unassembled WGS sequence"/>
</dbReference>